<feature type="transmembrane region" description="Helical" evidence="1">
    <location>
        <begin position="126"/>
        <end position="144"/>
    </location>
</feature>
<evidence type="ECO:0000256" key="1">
    <source>
        <dbReference type="SAM" id="Phobius"/>
    </source>
</evidence>
<evidence type="ECO:0000313" key="3">
    <source>
        <dbReference type="Proteomes" id="UP000198711"/>
    </source>
</evidence>
<evidence type="ECO:0000313" key="2">
    <source>
        <dbReference type="EMBL" id="SDW93861.1"/>
    </source>
</evidence>
<proteinExistence type="predicted"/>
<feature type="transmembrane region" description="Helical" evidence="1">
    <location>
        <begin position="175"/>
        <end position="191"/>
    </location>
</feature>
<keyword evidence="1" id="KW-0812">Transmembrane</keyword>
<name>A0A8X8LDQ9_9BACT</name>
<keyword evidence="3" id="KW-1185">Reference proteome</keyword>
<keyword evidence="1" id="KW-0472">Membrane</keyword>
<sequence length="203" mass="22907">MKEQKTLSEKESLELITSMIEKVKSSYHETGIVALLWGSVVAIASLVNYLEIEFSFELGFDIWLLVLFALIPHVIISMKERRLKKVRKHEDDALDAVWLAYGISIFGLVAYENIVPSVAGSSIPSIYSLFLLLYALPTLVTGLVKKFRPMLIGAILTYGLFIASCFTVTKYDVLFGAVAALTCWFIPGLILRKRYLEQRRTHV</sequence>
<accession>A0A8X8LDQ9</accession>
<feature type="transmembrane region" description="Helical" evidence="1">
    <location>
        <begin position="151"/>
        <end position="169"/>
    </location>
</feature>
<feature type="transmembrane region" description="Helical" evidence="1">
    <location>
        <begin position="58"/>
        <end position="76"/>
    </location>
</feature>
<dbReference type="EMBL" id="FNNO01000007">
    <property type="protein sequence ID" value="SDW93861.1"/>
    <property type="molecule type" value="Genomic_DNA"/>
</dbReference>
<keyword evidence="1" id="KW-1133">Transmembrane helix</keyword>
<dbReference type="AlphaFoldDB" id="A0A8X8LDQ9"/>
<reference evidence="2 3" key="1">
    <citation type="submission" date="2016-10" db="EMBL/GenBank/DDBJ databases">
        <authorList>
            <person name="Varghese N."/>
            <person name="Submissions S."/>
        </authorList>
    </citation>
    <scope>NUCLEOTIDE SEQUENCE [LARGE SCALE GENOMIC DNA]</scope>
    <source>
        <strain evidence="2 3">DSM 25353</strain>
    </source>
</reference>
<feature type="transmembrane region" description="Helical" evidence="1">
    <location>
        <begin position="96"/>
        <end position="114"/>
    </location>
</feature>
<protein>
    <submittedName>
        <fullName evidence="2">Uncharacterized protein</fullName>
    </submittedName>
</protein>
<comment type="caution">
    <text evidence="2">The sequence shown here is derived from an EMBL/GenBank/DDBJ whole genome shotgun (WGS) entry which is preliminary data.</text>
</comment>
<dbReference type="RefSeq" id="WP_105469699.1">
    <property type="nucleotide sequence ID" value="NZ_FNNO01000007.1"/>
</dbReference>
<feature type="transmembrane region" description="Helical" evidence="1">
    <location>
        <begin position="32"/>
        <end position="52"/>
    </location>
</feature>
<dbReference type="Proteomes" id="UP000198711">
    <property type="component" value="Unassembled WGS sequence"/>
</dbReference>
<gene>
    <name evidence="2" type="ORF">SAMN05444410_107102</name>
</gene>
<organism evidence="2 3">
    <name type="scientific">Hydrobacter penzbergensis</name>
    <dbReference type="NCBI Taxonomy" id="1235997"/>
    <lineage>
        <taxon>Bacteria</taxon>
        <taxon>Pseudomonadati</taxon>
        <taxon>Bacteroidota</taxon>
        <taxon>Chitinophagia</taxon>
        <taxon>Chitinophagales</taxon>
        <taxon>Chitinophagaceae</taxon>
        <taxon>Hydrobacter</taxon>
    </lineage>
</organism>